<evidence type="ECO:0000259" key="1">
    <source>
        <dbReference type="SMART" id="SM00507"/>
    </source>
</evidence>
<accession>A0ABR9HDA0</accession>
<keyword evidence="3" id="KW-1185">Reference proteome</keyword>
<evidence type="ECO:0000313" key="3">
    <source>
        <dbReference type="Proteomes" id="UP000598217"/>
    </source>
</evidence>
<gene>
    <name evidence="2" type="ORF">H4W79_001211</name>
</gene>
<dbReference type="Gene3D" id="1.10.30.50">
    <property type="match status" value="1"/>
</dbReference>
<protein>
    <submittedName>
        <fullName evidence="2">5-methylcytosine-specific restriction endonuclease McrA</fullName>
    </submittedName>
</protein>
<proteinExistence type="predicted"/>
<dbReference type="Proteomes" id="UP000598217">
    <property type="component" value="Unassembled WGS sequence"/>
</dbReference>
<keyword evidence="2" id="KW-0540">Nuclease</keyword>
<dbReference type="InterPro" id="IPR052892">
    <property type="entry name" value="NA-targeting_endonuclease"/>
</dbReference>
<dbReference type="Pfam" id="PF01844">
    <property type="entry name" value="HNH"/>
    <property type="match status" value="1"/>
</dbReference>
<dbReference type="PANTHER" id="PTHR33877">
    <property type="entry name" value="SLL1193 PROTEIN"/>
    <property type="match status" value="1"/>
</dbReference>
<dbReference type="GO" id="GO:0004519">
    <property type="term" value="F:endonuclease activity"/>
    <property type="evidence" value="ECO:0007669"/>
    <property type="project" value="UniProtKB-KW"/>
</dbReference>
<dbReference type="InterPro" id="IPR003615">
    <property type="entry name" value="HNH_nuc"/>
</dbReference>
<keyword evidence="2" id="KW-0255">Endonuclease</keyword>
<reference evidence="2 3" key="1">
    <citation type="submission" date="2020-10" db="EMBL/GenBank/DDBJ databases">
        <title>Sequencing the genomes of 1000 actinobacteria strains.</title>
        <authorList>
            <person name="Klenk H.-P."/>
        </authorList>
    </citation>
    <scope>NUCLEOTIDE SEQUENCE [LARGE SCALE GENOMIC DNA]</scope>
    <source>
        <strain evidence="2 3">DSM 45157</strain>
    </source>
</reference>
<dbReference type="CDD" id="cd00085">
    <property type="entry name" value="HNHc"/>
    <property type="match status" value="1"/>
</dbReference>
<dbReference type="EMBL" id="JADBDY010000001">
    <property type="protein sequence ID" value="MBE1456997.1"/>
    <property type="molecule type" value="Genomic_DNA"/>
</dbReference>
<feature type="domain" description="HNH nuclease" evidence="1">
    <location>
        <begin position="87"/>
        <end position="136"/>
    </location>
</feature>
<evidence type="ECO:0000313" key="2">
    <source>
        <dbReference type="EMBL" id="MBE1456997.1"/>
    </source>
</evidence>
<keyword evidence="2" id="KW-0378">Hydrolase</keyword>
<name>A0ABR9HDA0_9ACTN</name>
<organism evidence="2 3">
    <name type="scientific">Nocardiopsis terrae</name>
    <dbReference type="NCBI Taxonomy" id="372655"/>
    <lineage>
        <taxon>Bacteria</taxon>
        <taxon>Bacillati</taxon>
        <taxon>Actinomycetota</taxon>
        <taxon>Actinomycetes</taxon>
        <taxon>Streptosporangiales</taxon>
        <taxon>Nocardiopsidaceae</taxon>
        <taxon>Nocardiopsis</taxon>
    </lineage>
</organism>
<dbReference type="SMART" id="SM00507">
    <property type="entry name" value="HNHc"/>
    <property type="match status" value="1"/>
</dbReference>
<sequence>MSARRSREGGPPGTARRHVLLLNASFEPLTTLPLRRAILLVLREKAEVVHDDGAGAVLHSATRSYDVPSVIRLRRYISVPYSRRVPLTRVALMRRDRHICGYCGRKAETIDHVVPRSRGGAHVWENVVAACKPCNHRKADKFLDEIGWELHITPKVPKGPHWRLINGDLHGDPQWEPYMAHLAA</sequence>
<dbReference type="InterPro" id="IPR002711">
    <property type="entry name" value="HNH"/>
</dbReference>
<dbReference type="PANTHER" id="PTHR33877:SF2">
    <property type="entry name" value="OS07G0170200 PROTEIN"/>
    <property type="match status" value="1"/>
</dbReference>
<comment type="caution">
    <text evidence="2">The sequence shown here is derived from an EMBL/GenBank/DDBJ whole genome shotgun (WGS) entry which is preliminary data.</text>
</comment>